<reference evidence="8 9" key="1">
    <citation type="submission" date="2018-12" db="EMBL/GenBank/DDBJ databases">
        <authorList>
            <person name="Tiukova I."/>
            <person name="Dainat J."/>
        </authorList>
    </citation>
    <scope>NUCLEOTIDE SEQUENCE [LARGE SCALE GENOMIC DNA]</scope>
</reference>
<evidence type="ECO:0000256" key="1">
    <source>
        <dbReference type="ARBA" id="ARBA00022723"/>
    </source>
</evidence>
<feature type="compositionally biased region" description="Low complexity" evidence="6">
    <location>
        <begin position="177"/>
        <end position="190"/>
    </location>
</feature>
<dbReference type="GO" id="GO:0032502">
    <property type="term" value="P:developmental process"/>
    <property type="evidence" value="ECO:0007669"/>
    <property type="project" value="UniProtKB-ARBA"/>
</dbReference>
<accession>A0A448YSG9</accession>
<feature type="region of interest" description="Disordered" evidence="6">
    <location>
        <begin position="177"/>
        <end position="197"/>
    </location>
</feature>
<evidence type="ECO:0000256" key="3">
    <source>
        <dbReference type="ARBA" id="ARBA00022771"/>
    </source>
</evidence>
<dbReference type="SMART" id="SM00355">
    <property type="entry name" value="ZnF_C2H2"/>
    <property type="match status" value="2"/>
</dbReference>
<dbReference type="AlphaFoldDB" id="A0A448YSG9"/>
<dbReference type="Proteomes" id="UP000290900">
    <property type="component" value="Unassembled WGS sequence"/>
</dbReference>
<keyword evidence="4" id="KW-0862">Zinc</keyword>
<dbReference type="FunFam" id="3.30.160.60:FF:000202">
    <property type="entry name" value="Zinc finger protein 574"/>
    <property type="match status" value="1"/>
</dbReference>
<feature type="compositionally biased region" description="Low complexity" evidence="6">
    <location>
        <begin position="115"/>
        <end position="144"/>
    </location>
</feature>
<dbReference type="GO" id="GO:0000981">
    <property type="term" value="F:DNA-binding transcription factor activity, RNA polymerase II-specific"/>
    <property type="evidence" value="ECO:0007669"/>
    <property type="project" value="TreeGrafter"/>
</dbReference>
<evidence type="ECO:0000256" key="2">
    <source>
        <dbReference type="ARBA" id="ARBA00022737"/>
    </source>
</evidence>
<dbReference type="InterPro" id="IPR013087">
    <property type="entry name" value="Znf_C2H2_type"/>
</dbReference>
<dbReference type="InParanoid" id="A0A448YSG9"/>
<name>A0A448YSG9_BRENA</name>
<feature type="region of interest" description="Disordered" evidence="6">
    <location>
        <begin position="259"/>
        <end position="299"/>
    </location>
</feature>
<evidence type="ECO:0000256" key="5">
    <source>
        <dbReference type="PROSITE-ProRule" id="PRU00042"/>
    </source>
</evidence>
<feature type="domain" description="C2H2-type" evidence="7">
    <location>
        <begin position="375"/>
        <end position="402"/>
    </location>
</feature>
<keyword evidence="1" id="KW-0479">Metal-binding</keyword>
<evidence type="ECO:0000313" key="9">
    <source>
        <dbReference type="Proteomes" id="UP000290900"/>
    </source>
</evidence>
<feature type="region of interest" description="Disordered" evidence="6">
    <location>
        <begin position="110"/>
        <end position="150"/>
    </location>
</feature>
<keyword evidence="2" id="KW-0677">Repeat</keyword>
<evidence type="ECO:0000313" key="8">
    <source>
        <dbReference type="EMBL" id="VEU23864.1"/>
    </source>
</evidence>
<keyword evidence="3 5" id="KW-0863">Zinc-finger</keyword>
<dbReference type="PANTHER" id="PTHR14196:SF12">
    <property type="entry name" value="ZINC FINGER PROTEIN 208-LIKE"/>
    <property type="match status" value="1"/>
</dbReference>
<feature type="compositionally biased region" description="Low complexity" evidence="6">
    <location>
        <begin position="259"/>
        <end position="285"/>
    </location>
</feature>
<dbReference type="PANTHER" id="PTHR14196">
    <property type="entry name" value="ODD-SKIPPED - RELATED"/>
    <property type="match status" value="1"/>
</dbReference>
<dbReference type="InterPro" id="IPR036236">
    <property type="entry name" value="Znf_C2H2_sf"/>
</dbReference>
<proteinExistence type="predicted"/>
<dbReference type="GO" id="GO:0000977">
    <property type="term" value="F:RNA polymerase II transcription regulatory region sequence-specific DNA binding"/>
    <property type="evidence" value="ECO:0007669"/>
    <property type="project" value="TreeGrafter"/>
</dbReference>
<protein>
    <submittedName>
        <fullName evidence="8">DEKNAAC105057</fullName>
    </submittedName>
</protein>
<dbReference type="SUPFAM" id="SSF57667">
    <property type="entry name" value="beta-beta-alpha zinc fingers"/>
    <property type="match status" value="1"/>
</dbReference>
<organism evidence="8 9">
    <name type="scientific">Brettanomyces naardenensis</name>
    <name type="common">Yeast</name>
    <dbReference type="NCBI Taxonomy" id="13370"/>
    <lineage>
        <taxon>Eukaryota</taxon>
        <taxon>Fungi</taxon>
        <taxon>Dikarya</taxon>
        <taxon>Ascomycota</taxon>
        <taxon>Saccharomycotina</taxon>
        <taxon>Pichiomycetes</taxon>
        <taxon>Pichiales</taxon>
        <taxon>Pichiaceae</taxon>
        <taxon>Brettanomyces</taxon>
    </lineage>
</organism>
<dbReference type="EMBL" id="CAACVR010000056">
    <property type="protein sequence ID" value="VEU23864.1"/>
    <property type="molecule type" value="Genomic_DNA"/>
</dbReference>
<dbReference type="Pfam" id="PF00096">
    <property type="entry name" value="zf-C2H2"/>
    <property type="match status" value="2"/>
</dbReference>
<keyword evidence="9" id="KW-1185">Reference proteome</keyword>
<evidence type="ECO:0000256" key="6">
    <source>
        <dbReference type="SAM" id="MobiDB-lite"/>
    </source>
</evidence>
<gene>
    <name evidence="8" type="ORF">BRENAR_LOCUS4593</name>
</gene>
<dbReference type="GO" id="GO:0005634">
    <property type="term" value="C:nucleus"/>
    <property type="evidence" value="ECO:0007669"/>
    <property type="project" value="TreeGrafter"/>
</dbReference>
<dbReference type="STRING" id="13370.A0A448YSG9"/>
<feature type="compositionally biased region" description="Basic and acidic residues" evidence="6">
    <location>
        <begin position="363"/>
        <end position="372"/>
    </location>
</feature>
<evidence type="ECO:0000259" key="7">
    <source>
        <dbReference type="PROSITE" id="PS50157"/>
    </source>
</evidence>
<feature type="compositionally biased region" description="Polar residues" evidence="6">
    <location>
        <begin position="333"/>
        <end position="344"/>
    </location>
</feature>
<evidence type="ECO:0000256" key="4">
    <source>
        <dbReference type="ARBA" id="ARBA00022833"/>
    </source>
</evidence>
<dbReference type="Gene3D" id="3.30.160.60">
    <property type="entry name" value="Classic Zinc Finger"/>
    <property type="match status" value="2"/>
</dbReference>
<dbReference type="PROSITE" id="PS50157">
    <property type="entry name" value="ZINC_FINGER_C2H2_2"/>
    <property type="match status" value="1"/>
</dbReference>
<feature type="region of interest" description="Disordered" evidence="6">
    <location>
        <begin position="323"/>
        <end position="372"/>
    </location>
</feature>
<dbReference type="InterPro" id="IPR050717">
    <property type="entry name" value="C2H2-ZF_Transcription_Reg"/>
</dbReference>
<sequence length="449" mass="50001">MNDGSGSGRDVSLGENNEEVQRLLIELLNSQKPKISPNAQTRLLNTHITDEDVQFFKAANEVVKLHQYRIDPTIRDILSRLQYASSPHGGLPLSREYLGALGPAYTTSRSQFVNQQQQQQQEQEQLQPPPNRSQSFSDNSSNSSGFPQFSDKIFKQDSDALQGLSLLSSLSPRQTQLPLSLQNSEQQQQLPLPPPLPLQQQQQLGLLQQLQSQSTPSNGLVGQLVDRIKGMNTTQQQSLISGIAQMLVGTLSKGQSSLQAQQQTQQTQQSQLRQQQQPPSQLQSQHATPLQSSLLSRSGSLGSGEQVAFKVQKTSSFSSPTQFILETPASGGMTRSFSGGSTNNKNDHHRNNSLGNPHSRNNKAQDDAKDERRQYTCSQCGISFKRSSDLKRHEKIHLEVPPNICPLCKKGFARKDALKRHIDTLTCRRNREKLLKNRKENGDGERLKK</sequence>
<dbReference type="PROSITE" id="PS00028">
    <property type="entry name" value="ZINC_FINGER_C2H2_1"/>
    <property type="match status" value="1"/>
</dbReference>
<dbReference type="GO" id="GO:0008270">
    <property type="term" value="F:zinc ion binding"/>
    <property type="evidence" value="ECO:0007669"/>
    <property type="project" value="UniProtKB-KW"/>
</dbReference>
<dbReference type="OrthoDB" id="8922241at2759"/>